<dbReference type="InterPro" id="IPR027417">
    <property type="entry name" value="P-loop_NTPase"/>
</dbReference>
<organism evidence="9 10">
    <name type="scientific">Immundisolibacter cernigliae</name>
    <dbReference type="NCBI Taxonomy" id="1810504"/>
    <lineage>
        <taxon>Bacteria</taxon>
        <taxon>Pseudomonadati</taxon>
        <taxon>Pseudomonadota</taxon>
        <taxon>Gammaproteobacteria</taxon>
        <taxon>Immundisolibacterales</taxon>
        <taxon>Immundisolibacteraceae</taxon>
        <taxon>Immundisolibacter</taxon>
    </lineage>
</organism>
<dbReference type="Pfam" id="PF13086">
    <property type="entry name" value="AAA_11"/>
    <property type="match status" value="2"/>
</dbReference>
<dbReference type="GO" id="GO:0043139">
    <property type="term" value="F:5'-3' DNA helicase activity"/>
    <property type="evidence" value="ECO:0007669"/>
    <property type="project" value="TreeGrafter"/>
</dbReference>
<dbReference type="RefSeq" id="WP_068802337.1">
    <property type="nucleotide sequence ID" value="NZ_CP014671.1"/>
</dbReference>
<dbReference type="InterPro" id="IPR049468">
    <property type="entry name" value="Restrct_endonuc-II-like_dom"/>
</dbReference>
<evidence type="ECO:0008006" key="11">
    <source>
        <dbReference type="Google" id="ProtNLM"/>
    </source>
</evidence>
<sequence length="1497" mass="167551">MTEGAPLILDLLNYIEQVEKLKTKPAFCVPDDYFVAYQHELKGLPELQFNLQVEGDDVWLRIPRLREIAAPDLDEKLEPWVTLPKSPEKSPEIKGEAVTYDGQREVARAQLTDHPEIQELFDWYVENQWEPWAAAERPRRKTIARYNKLFSLQQAIASEGAETPLELVWGIGYAAWKKEGFATPLKHPLLVQSCEIALNEKTFDLEVRPRDVEPRLEADCYAAMELPGVRQLEAYWRSALDTGALDTGAHRVNPFEASTFDGTLKAAVGYLDPTGAYEVRTDDVTPPTPSDKLKITNTWVLFGRKRSGDIFLEDIRRLKKSVEEATELPNVIRSFVERGDNTVRVRPEQPFRGLSSSDSPSGAFELYFPMAYNDEQVAIVQKLANNDGVVVQGPPGTGKTHTIANVICHYLAQGKRVLVTAKSESALAVLQDKLPERIRPLSVALLSDERDGMKQFEHSIQTIASSVAALNPTHASAVIAAAEEKLNQLHAKIAHVDHTVADYAGKHMRNYSFQGKEVTPEEMAKLVLDHAEEHQWFDDAPPPTQDGVLPFDDADICALRQARIKVGKNLVYLGCSLPAQDEFPSWSDLLGLHRDLVKAKSIDDSVTQGNILGLVDTRLETFEKAQALLKFLEDRQALMAKVAGARRPWLDELGKRIADTRQGDPALHALLAICGDVRHLEQRRLELLATAVDVPADAERHKDFTEAVGRLVAGKSAFALPFGQSEARKMVAAVTVLGIPPASKGDWELAQQTLAWRTEARKAVARWTALSGEFGLEALDANLDAAFKQVMSWQASIEAVRHLTIVFDASLHTRLEEVFGKTTANRMWDGGEGFVTTASASLHAHVDKGRLAYAMTRVQELVRKLEGRSGSIVDELRCFLTESLGGASTDESALQATWLALQAELSHLTTLRPAFEDIARVADAIEAAGAVQWANRVRTQVAASDLDAIVPVKWREAWNWRLAVTFLDRIDGHQRLRELFEERKALTTALARTYQDLVAEKTWLGVFNNSPDSVRQALQTYLNAVQAMGGGNGVRAIRHRRTARNAMQRAYQAVPCWVLPQWRVSETIPAEVGLFDLVVIDEASQSDIWALPALLRGKKLLVVGDHKQVSPLAIGTAEEKIKELSRRFLANQPHGSEMTPGKSIYDLARVVFAGNSVMLKEHFRCVPAIIEFSNREFYENDIRALRVPKANERLDPPLVDVFVKGGFRQGDVNRPEAKAIVDEIEAILADPQFDGRSIGVVTLLGTAQAAHIHELVSERISPVDVVGRQIAIGPPPVFQGRERDIMLVSMVLGPGNRAALDRPDMNQRFNVALSRARDRMYLFRSVVETDFQPNSLNSRVMRHFKQPFRQDVRRVQSLREKCESGFELEMFDELVKRGFRVEPQVPSGGYRIDFVVEGNEGRRLAIECDGDRFHGPGQWHDDMARQRVLERAGWTFWRCFASSFVRRRDAIINELLQTLERMGIEPLGSESADNTAWVHYKEVDPYGVEEQREVALE</sequence>
<proteinExistence type="inferred from homology"/>
<dbReference type="Pfam" id="PF13087">
    <property type="entry name" value="AAA_12"/>
    <property type="match status" value="1"/>
</dbReference>
<dbReference type="InterPro" id="IPR011335">
    <property type="entry name" value="Restrct_endonuc-II-like"/>
</dbReference>
<dbReference type="SUPFAM" id="SSF52980">
    <property type="entry name" value="Restriction endonuclease-like"/>
    <property type="match status" value="1"/>
</dbReference>
<evidence type="ECO:0000256" key="3">
    <source>
        <dbReference type="ARBA" id="ARBA00022801"/>
    </source>
</evidence>
<name>A0A1B1YPY1_9GAMM</name>
<dbReference type="GO" id="GO:0016787">
    <property type="term" value="F:hydrolase activity"/>
    <property type="evidence" value="ECO:0007669"/>
    <property type="project" value="UniProtKB-KW"/>
</dbReference>
<dbReference type="KEGG" id="gbi:PG2T_00490"/>
<gene>
    <name evidence="9" type="ORF">PG2T_00490</name>
</gene>
<dbReference type="Gene3D" id="3.40.50.300">
    <property type="entry name" value="P-loop containing nucleotide triphosphate hydrolases"/>
    <property type="match status" value="3"/>
</dbReference>
<dbReference type="InterPro" id="IPR041677">
    <property type="entry name" value="DNA2/NAM7_AAA_11"/>
</dbReference>
<dbReference type="EMBL" id="CP014671">
    <property type="protein sequence ID" value="ANX02822.1"/>
    <property type="molecule type" value="Genomic_DNA"/>
</dbReference>
<dbReference type="PANTHER" id="PTHR43788:SF8">
    <property type="entry name" value="DNA-BINDING PROTEIN SMUBP-2"/>
    <property type="match status" value="1"/>
</dbReference>
<feature type="domain" description="Restriction endonuclease type II-like" evidence="8">
    <location>
        <begin position="1366"/>
        <end position="1459"/>
    </location>
</feature>
<dbReference type="InterPro" id="IPR047187">
    <property type="entry name" value="SF1_C_Upf1"/>
</dbReference>
<keyword evidence="2" id="KW-0547">Nucleotide-binding</keyword>
<evidence type="ECO:0000313" key="9">
    <source>
        <dbReference type="EMBL" id="ANX02822.1"/>
    </source>
</evidence>
<comment type="similarity">
    <text evidence="1">Belongs to the DNA2/NAM7 helicase family.</text>
</comment>
<dbReference type="Pfam" id="PF18741">
    <property type="entry name" value="MTES_1575"/>
    <property type="match status" value="1"/>
</dbReference>
<evidence type="ECO:0000259" key="8">
    <source>
        <dbReference type="Pfam" id="PF18741"/>
    </source>
</evidence>
<keyword evidence="10" id="KW-1185">Reference proteome</keyword>
<dbReference type="InterPro" id="IPR041679">
    <property type="entry name" value="DNA2/NAM7-like_C"/>
</dbReference>
<evidence type="ECO:0000256" key="5">
    <source>
        <dbReference type="ARBA" id="ARBA00022840"/>
    </source>
</evidence>
<evidence type="ECO:0000256" key="4">
    <source>
        <dbReference type="ARBA" id="ARBA00022806"/>
    </source>
</evidence>
<dbReference type="OrthoDB" id="9757917at2"/>
<evidence type="ECO:0000259" key="6">
    <source>
        <dbReference type="Pfam" id="PF13086"/>
    </source>
</evidence>
<feature type="domain" description="DNA2/NAM7 helicase helicase" evidence="6">
    <location>
        <begin position="372"/>
        <end position="520"/>
    </location>
</feature>
<reference evidence="10" key="1">
    <citation type="submission" date="2016-03" db="EMBL/GenBank/DDBJ databases">
        <title>Complete genome sequence of Solimmundus cernigliae, representing a novel lineage of polycyclic aromatic hydrocarbon degraders within the Gammaproteobacteria.</title>
        <authorList>
            <person name="Singleton D.R."/>
            <person name="Dickey A.N."/>
            <person name="Scholl E.H."/>
            <person name="Wright F.A."/>
            <person name="Aitken M.D."/>
        </authorList>
    </citation>
    <scope>NUCLEOTIDE SEQUENCE [LARGE SCALE GENOMIC DNA]</scope>
    <source>
        <strain evidence="10">TR3.2</strain>
    </source>
</reference>
<dbReference type="PANTHER" id="PTHR43788">
    <property type="entry name" value="DNA2/NAM7 HELICASE FAMILY MEMBER"/>
    <property type="match status" value="1"/>
</dbReference>
<evidence type="ECO:0000256" key="1">
    <source>
        <dbReference type="ARBA" id="ARBA00007913"/>
    </source>
</evidence>
<dbReference type="Proteomes" id="UP000092952">
    <property type="component" value="Chromosome"/>
</dbReference>
<evidence type="ECO:0000313" key="10">
    <source>
        <dbReference type="Proteomes" id="UP000092952"/>
    </source>
</evidence>
<keyword evidence="3" id="KW-0378">Hydrolase</keyword>
<dbReference type="InParanoid" id="A0A1B1YPY1"/>
<dbReference type="InterPro" id="IPR050534">
    <property type="entry name" value="Coronavir_polyprotein_1ab"/>
</dbReference>
<feature type="domain" description="DNA2/NAM7 helicase helicase" evidence="6">
    <location>
        <begin position="1074"/>
        <end position="1113"/>
    </location>
</feature>
<keyword evidence="4" id="KW-0347">Helicase</keyword>
<evidence type="ECO:0000259" key="7">
    <source>
        <dbReference type="Pfam" id="PF13087"/>
    </source>
</evidence>
<dbReference type="STRING" id="1810504.PG2T_00490"/>
<dbReference type="SUPFAM" id="SSF52540">
    <property type="entry name" value="P-loop containing nucleoside triphosphate hydrolases"/>
    <property type="match status" value="1"/>
</dbReference>
<evidence type="ECO:0000256" key="2">
    <source>
        <dbReference type="ARBA" id="ARBA00022741"/>
    </source>
</evidence>
<dbReference type="Gene3D" id="3.40.960.10">
    <property type="entry name" value="VSR Endonuclease"/>
    <property type="match status" value="1"/>
</dbReference>
<protein>
    <recommendedName>
        <fullName evidence="11">DNA helicase</fullName>
    </recommendedName>
</protein>
<dbReference type="CDD" id="cd18808">
    <property type="entry name" value="SF1_C_Upf1"/>
    <property type="match status" value="1"/>
</dbReference>
<keyword evidence="5" id="KW-0067">ATP-binding</keyword>
<feature type="domain" description="DNA2/NAM7 helicase-like C-terminal" evidence="7">
    <location>
        <begin position="1155"/>
        <end position="1322"/>
    </location>
</feature>
<accession>A0A1B1YPY1</accession>
<dbReference type="GO" id="GO:0005524">
    <property type="term" value="F:ATP binding"/>
    <property type="evidence" value="ECO:0007669"/>
    <property type="project" value="UniProtKB-KW"/>
</dbReference>